<evidence type="ECO:0000256" key="9">
    <source>
        <dbReference type="ARBA" id="ARBA00023136"/>
    </source>
</evidence>
<dbReference type="PROSITE" id="PS00086">
    <property type="entry name" value="CYTOCHROME_P450"/>
    <property type="match status" value="1"/>
</dbReference>
<keyword evidence="12" id="KW-1133">Transmembrane helix</keyword>
<evidence type="ECO:0000256" key="1">
    <source>
        <dbReference type="ARBA" id="ARBA00001971"/>
    </source>
</evidence>
<reference evidence="14" key="1">
    <citation type="journal article" date="2017" name="Plant J.">
        <title>The pomegranate (Punica granatum L.) genome and the genomics of punicalagin biosynthesis.</title>
        <authorList>
            <person name="Qin G."/>
            <person name="Xu C."/>
            <person name="Ming R."/>
            <person name="Tang H."/>
            <person name="Guyot R."/>
            <person name="Kramer E.M."/>
            <person name="Hu Y."/>
            <person name="Yi X."/>
            <person name="Qi Y."/>
            <person name="Xu X."/>
            <person name="Gao Z."/>
            <person name="Pan H."/>
            <person name="Jian J."/>
            <person name="Tian Y."/>
            <person name="Yue Z."/>
            <person name="Xu Y."/>
        </authorList>
    </citation>
    <scope>NUCLEOTIDE SEQUENCE [LARGE SCALE GENOMIC DNA]</scope>
    <source>
        <strain evidence="14">cv. Dabenzi</strain>
    </source>
</reference>
<evidence type="ECO:0000256" key="8">
    <source>
        <dbReference type="ARBA" id="ARBA00023033"/>
    </source>
</evidence>
<dbReference type="Proteomes" id="UP000197138">
    <property type="component" value="Unassembled WGS sequence"/>
</dbReference>
<evidence type="ECO:0000256" key="12">
    <source>
        <dbReference type="SAM" id="Phobius"/>
    </source>
</evidence>
<dbReference type="Pfam" id="PF00067">
    <property type="entry name" value="p450"/>
    <property type="match status" value="1"/>
</dbReference>
<evidence type="ECO:0000256" key="5">
    <source>
        <dbReference type="ARBA" id="ARBA00022723"/>
    </source>
</evidence>
<dbReference type="FunFam" id="1.10.630.10:FF:000011">
    <property type="entry name" value="Cytochrome P450 83B1"/>
    <property type="match status" value="1"/>
</dbReference>
<dbReference type="GO" id="GO:0004497">
    <property type="term" value="F:monooxygenase activity"/>
    <property type="evidence" value="ECO:0007669"/>
    <property type="project" value="UniProtKB-KW"/>
</dbReference>
<dbReference type="GO" id="GO:0016020">
    <property type="term" value="C:membrane"/>
    <property type="evidence" value="ECO:0007669"/>
    <property type="project" value="UniProtKB-SubCell"/>
</dbReference>
<dbReference type="PANTHER" id="PTHR47943">
    <property type="entry name" value="CYTOCHROME P450 93A3-LIKE"/>
    <property type="match status" value="1"/>
</dbReference>
<comment type="similarity">
    <text evidence="3 11">Belongs to the cytochrome P450 family.</text>
</comment>
<name>A0A218XBV4_PUNGR</name>
<keyword evidence="9 12" id="KW-0472">Membrane</keyword>
<evidence type="ECO:0000313" key="14">
    <source>
        <dbReference type="Proteomes" id="UP000197138"/>
    </source>
</evidence>
<dbReference type="InterPro" id="IPR017972">
    <property type="entry name" value="Cyt_P450_CS"/>
</dbReference>
<evidence type="ECO:0000256" key="2">
    <source>
        <dbReference type="ARBA" id="ARBA00004370"/>
    </source>
</evidence>
<dbReference type="GO" id="GO:0016705">
    <property type="term" value="F:oxidoreductase activity, acting on paired donors, with incorporation or reduction of molecular oxygen"/>
    <property type="evidence" value="ECO:0007669"/>
    <property type="project" value="InterPro"/>
</dbReference>
<comment type="cofactor">
    <cofactor evidence="1 10">
        <name>heme</name>
        <dbReference type="ChEBI" id="CHEBI:30413"/>
    </cofactor>
</comment>
<evidence type="ECO:0000256" key="6">
    <source>
        <dbReference type="ARBA" id="ARBA00023002"/>
    </source>
</evidence>
<keyword evidence="6 11" id="KW-0560">Oxidoreductase</keyword>
<dbReference type="GO" id="GO:0020037">
    <property type="term" value="F:heme binding"/>
    <property type="evidence" value="ECO:0007669"/>
    <property type="project" value="InterPro"/>
</dbReference>
<keyword evidence="7 10" id="KW-0408">Iron</keyword>
<comment type="subcellular location">
    <subcellularLocation>
        <location evidence="2">Membrane</location>
    </subcellularLocation>
</comment>
<proteinExistence type="inferred from homology"/>
<keyword evidence="5 10" id="KW-0479">Metal-binding</keyword>
<keyword evidence="4 10" id="KW-0349">Heme</keyword>
<feature type="binding site" description="axial binding residue" evidence="10">
    <location>
        <position position="443"/>
    </location>
    <ligand>
        <name>heme</name>
        <dbReference type="ChEBI" id="CHEBI:30413"/>
    </ligand>
    <ligandPart>
        <name>Fe</name>
        <dbReference type="ChEBI" id="CHEBI:18248"/>
    </ligandPart>
</feature>
<dbReference type="CDD" id="cd11072">
    <property type="entry name" value="CYP71-like"/>
    <property type="match status" value="1"/>
</dbReference>
<evidence type="ECO:0000256" key="10">
    <source>
        <dbReference type="PIRSR" id="PIRSR602401-1"/>
    </source>
</evidence>
<sequence>MVAQSWPVWTAILLLVISYLWRKKTKTVAKRKGVKLPPGPRGLPILGSLLALGENPHRDLHKLAQKYGPIMHLRLGFVPAIVVSSPEAAEQFLKTHDLVFASRPLHEAAWYISWEQSSLSFAPYGAYWRNARKMCVLELLSAHKIGSFRAMRREEVGLMVESLRAAAHEGATVDVTSKVSALSTDMSCLMVFGKKYMDEELDEKGFKGVIQEGMQLGATPNMGDYIPYVGALDLQGLKKRMKRVRKAHDAFFEKIIDEHVQNPKREGESKDFVDVMVRFLGSEEAEYRIDRNHIKAIILDMLAGSMDTSATAIEWAMAELMRNPCVMQKVQDELEKVVGLDRPIEESDLENLNYLDMVIKESLRLHPVAPLLLPHEAIEDCTINGFHIPRKSRVIVNTYAIGRDPSVWPNPELFWPERFEGSDVDIRGRDFQLIPFGSGRRGCPGLQLGLTVVKFVLAQLVHCFKWELPGGMLPKDLDMTEEFGLTAPRAKHLLAIPSYRLKALCS</sequence>
<feature type="transmembrane region" description="Helical" evidence="12">
    <location>
        <begin position="6"/>
        <end position="22"/>
    </location>
</feature>
<dbReference type="InterPro" id="IPR002401">
    <property type="entry name" value="Cyt_P450_E_grp-I"/>
</dbReference>
<gene>
    <name evidence="13" type="ORF">CDL15_Pgr001842</name>
</gene>
<accession>A0A218XBV4</accession>
<dbReference type="SUPFAM" id="SSF48264">
    <property type="entry name" value="Cytochrome P450"/>
    <property type="match status" value="1"/>
</dbReference>
<dbReference type="PANTHER" id="PTHR47943:SF2">
    <property type="entry name" value="CYTOCHROME P450"/>
    <property type="match status" value="1"/>
</dbReference>
<evidence type="ECO:0000256" key="4">
    <source>
        <dbReference type="ARBA" id="ARBA00022617"/>
    </source>
</evidence>
<dbReference type="Gene3D" id="1.10.630.10">
    <property type="entry name" value="Cytochrome P450"/>
    <property type="match status" value="1"/>
</dbReference>
<dbReference type="AlphaFoldDB" id="A0A218XBV4"/>
<dbReference type="InterPro" id="IPR036396">
    <property type="entry name" value="Cyt_P450_sf"/>
</dbReference>
<dbReference type="PRINTS" id="PR00385">
    <property type="entry name" value="P450"/>
</dbReference>
<dbReference type="GO" id="GO:0005506">
    <property type="term" value="F:iron ion binding"/>
    <property type="evidence" value="ECO:0007669"/>
    <property type="project" value="InterPro"/>
</dbReference>
<dbReference type="EMBL" id="MTKT01002011">
    <property type="protein sequence ID" value="OWM82268.1"/>
    <property type="molecule type" value="Genomic_DNA"/>
</dbReference>
<evidence type="ECO:0000256" key="3">
    <source>
        <dbReference type="ARBA" id="ARBA00010617"/>
    </source>
</evidence>
<keyword evidence="8 11" id="KW-0503">Monooxygenase</keyword>
<evidence type="ECO:0000313" key="13">
    <source>
        <dbReference type="EMBL" id="OWM82268.1"/>
    </source>
</evidence>
<evidence type="ECO:0008006" key="15">
    <source>
        <dbReference type="Google" id="ProtNLM"/>
    </source>
</evidence>
<protein>
    <recommendedName>
        <fullName evidence="15">Cytochrome P450 CYP736A12-like</fullName>
    </recommendedName>
</protein>
<evidence type="ECO:0000256" key="11">
    <source>
        <dbReference type="RuleBase" id="RU000461"/>
    </source>
</evidence>
<keyword evidence="12" id="KW-0812">Transmembrane</keyword>
<comment type="caution">
    <text evidence="13">The sequence shown here is derived from an EMBL/GenBank/DDBJ whole genome shotgun (WGS) entry which is preliminary data.</text>
</comment>
<dbReference type="InterPro" id="IPR001128">
    <property type="entry name" value="Cyt_P450"/>
</dbReference>
<dbReference type="PRINTS" id="PR00463">
    <property type="entry name" value="EP450I"/>
</dbReference>
<evidence type="ECO:0000256" key="7">
    <source>
        <dbReference type="ARBA" id="ARBA00023004"/>
    </source>
</evidence>
<organism evidence="13 14">
    <name type="scientific">Punica granatum</name>
    <name type="common">Pomegranate</name>
    <dbReference type="NCBI Taxonomy" id="22663"/>
    <lineage>
        <taxon>Eukaryota</taxon>
        <taxon>Viridiplantae</taxon>
        <taxon>Streptophyta</taxon>
        <taxon>Embryophyta</taxon>
        <taxon>Tracheophyta</taxon>
        <taxon>Spermatophyta</taxon>
        <taxon>Magnoliopsida</taxon>
        <taxon>eudicotyledons</taxon>
        <taxon>Gunneridae</taxon>
        <taxon>Pentapetalae</taxon>
        <taxon>rosids</taxon>
        <taxon>malvids</taxon>
        <taxon>Myrtales</taxon>
        <taxon>Lythraceae</taxon>
        <taxon>Punica</taxon>
    </lineage>
</organism>